<protein>
    <submittedName>
        <fullName evidence="1">Uncharacterized protein</fullName>
    </submittedName>
</protein>
<dbReference type="EMBL" id="VSSQ01049139">
    <property type="protein sequence ID" value="MPN03212.1"/>
    <property type="molecule type" value="Genomic_DNA"/>
</dbReference>
<accession>A0A645EPL6</accession>
<sequence>MAVILIYVKGTEEGEYAKSDVEIVQTFPLISEEEAV</sequence>
<reference evidence="1" key="1">
    <citation type="submission" date="2019-08" db="EMBL/GenBank/DDBJ databases">
        <authorList>
            <person name="Kucharzyk K."/>
            <person name="Murdoch R.W."/>
            <person name="Higgins S."/>
            <person name="Loffler F."/>
        </authorList>
    </citation>
    <scope>NUCLEOTIDE SEQUENCE</scope>
</reference>
<name>A0A645EPL6_9ZZZZ</name>
<gene>
    <name evidence="1" type="ORF">SDC9_150438</name>
</gene>
<proteinExistence type="predicted"/>
<dbReference type="AlphaFoldDB" id="A0A645EPL6"/>
<organism evidence="1">
    <name type="scientific">bioreactor metagenome</name>
    <dbReference type="NCBI Taxonomy" id="1076179"/>
    <lineage>
        <taxon>unclassified sequences</taxon>
        <taxon>metagenomes</taxon>
        <taxon>ecological metagenomes</taxon>
    </lineage>
</organism>
<comment type="caution">
    <text evidence="1">The sequence shown here is derived from an EMBL/GenBank/DDBJ whole genome shotgun (WGS) entry which is preliminary data.</text>
</comment>
<evidence type="ECO:0000313" key="1">
    <source>
        <dbReference type="EMBL" id="MPN03212.1"/>
    </source>
</evidence>